<keyword evidence="1" id="KW-0175">Coiled coil</keyword>
<reference evidence="2 3" key="1">
    <citation type="submission" date="2020-08" db="EMBL/GenBank/DDBJ databases">
        <authorList>
            <person name="Ramaprasad A."/>
        </authorList>
    </citation>
    <scope>NUCLEOTIDE SEQUENCE [LARGE SCALE GENOMIC DNA]</scope>
</reference>
<protein>
    <submittedName>
        <fullName evidence="2">Uncharacterized protein</fullName>
    </submittedName>
</protein>
<dbReference type="Proteomes" id="UP000515550">
    <property type="component" value="Chromosome PVBDA_01"/>
</dbReference>
<dbReference type="AlphaFoldDB" id="A0A6V7RU00"/>
<sequence>MFNYFLKGFNNCKNKVDVDHLSKKFLKHIYNFNAYEISLGLNKFSKINYNEKDFWNQVCKLITSSDTNVLTRFEAVKSRQLPKNVENGRRENGNNTHTNRDKNFLNLFNIEELCLLVNALAKVNIKNEQILKLASNKIMNEININKHAINLLKNISELSTTTVEGASIVSKNISDNYNKINTNLTERDISALIQFILLQKNAKENAKEKAEEKTEEKAEENGLEAKLIDSLRKVNYISEQSIALILNACSKGYEKNKKLLDVLKIIIIMKVKNEDNKCSDIFISSITHSYASFYYRDKVLFNLISDYTCKNINSMNIKSLIIILNSFINIHIINLKLFNAAIDKLADKKVIQTLSNQCTSNLVTILTKSYNYLDRQKLEYIFKHIIKRIKWEYVKYLEMEKKKKKKNISNFSKNYCEKIENLFISTFLMKHLTNILNNLSKLNYADNGVFEIFTYLILKNKSNINKLDFMNIASAYSRHGYINKEIYQLVKKYSKKYITCSDLKYVEFINMFTSIANFYLVEKNNISELDMSKREQVHNQTNFHKQNEHLKSEFKEILNMIINMLKSKHVDKNGIPSKEGETKMNSQGCENKNNDKRCMSYNNCIINNKNIIENLSINHLCSILSTLSKLNIHDEVIFKNILNNLKKKIFKMDSKCLSIYLLYISKFNITLDAYIKSVLSKCFTTAQHSMISKNKLNYAIPMEDKQNIVLNKMQKLYDQLKTNDLVNTVYIIRCMIKNNWEYKSSLSIIYRYLNNIYKICNNKNKEKLANLPSIIKIDDTDIDEKQNMKNRKMNIHCSSILINTLIILNTHIYNNEHYSKMIIYLLFYTFKHIYELLGLGISIKKAIHEESDKQTDYIKTVIKKKMDSASIRQINMATLMLYHFTPLNKYTFMNKQIDCNKDMLSLNCNLNNYPTMILSFLWFFIKYAPYVQFEKYNSIYNSITSDKILINYNYDNNDLYFNFCEDKINEKKKKNIDNNFSLIPHVSHNEISIYSNILNVLKKKKKMEYQVFSSFPIYLYSIDILIMPRHHNVQN</sequence>
<name>A0A6V7RU00_PLAVN</name>
<evidence type="ECO:0000313" key="2">
    <source>
        <dbReference type="EMBL" id="CAD2083725.1"/>
    </source>
</evidence>
<gene>
    <name evidence="2" type="ORF">PVBDA_0100880</name>
</gene>
<accession>A0A6V7RU00</accession>
<proteinExistence type="predicted"/>
<feature type="coiled-coil region" evidence="1">
    <location>
        <begin position="193"/>
        <end position="226"/>
    </location>
</feature>
<dbReference type="VEuPathDB" id="PlasmoDB:PVBDA_0100880"/>
<evidence type="ECO:0000256" key="1">
    <source>
        <dbReference type="SAM" id="Coils"/>
    </source>
</evidence>
<evidence type="ECO:0000313" key="3">
    <source>
        <dbReference type="Proteomes" id="UP000515550"/>
    </source>
</evidence>
<organism evidence="2 3">
    <name type="scientific">Plasmodium vinckei brucechwatti</name>
    <dbReference type="NCBI Taxonomy" id="119398"/>
    <lineage>
        <taxon>Eukaryota</taxon>
        <taxon>Sar</taxon>
        <taxon>Alveolata</taxon>
        <taxon>Apicomplexa</taxon>
        <taxon>Aconoidasida</taxon>
        <taxon>Haemosporida</taxon>
        <taxon>Plasmodiidae</taxon>
        <taxon>Plasmodium</taxon>
        <taxon>Plasmodium (Vinckeia)</taxon>
    </lineage>
</organism>
<dbReference type="EMBL" id="LR865379">
    <property type="protein sequence ID" value="CAD2083725.1"/>
    <property type="molecule type" value="Genomic_DNA"/>
</dbReference>